<dbReference type="SFLD" id="SFLDS00003">
    <property type="entry name" value="Haloacid_Dehalogenase"/>
    <property type="match status" value="1"/>
</dbReference>
<comment type="caution">
    <text evidence="6">The sequence shown here is derived from an EMBL/GenBank/DDBJ whole genome shotgun (WGS) entry which is preliminary data.</text>
</comment>
<proteinExistence type="inferred from homology"/>
<keyword evidence="5" id="KW-0119">Carbohydrate metabolism</keyword>
<dbReference type="PANTHER" id="PTHR46193:SF18">
    <property type="entry name" value="HEXITOL PHOSPHATASE B"/>
    <property type="match status" value="1"/>
</dbReference>
<evidence type="ECO:0000256" key="2">
    <source>
        <dbReference type="ARBA" id="ARBA00006171"/>
    </source>
</evidence>
<dbReference type="GO" id="GO:0003824">
    <property type="term" value="F:catalytic activity"/>
    <property type="evidence" value="ECO:0007669"/>
    <property type="project" value="UniProtKB-ARBA"/>
</dbReference>
<dbReference type="PANTHER" id="PTHR46193">
    <property type="entry name" value="6-PHOSPHOGLUCONATE PHOSPHATASE"/>
    <property type="match status" value="1"/>
</dbReference>
<dbReference type="InterPro" id="IPR036412">
    <property type="entry name" value="HAD-like_sf"/>
</dbReference>
<dbReference type="OrthoDB" id="9797743at2"/>
<dbReference type="SFLD" id="SFLDG01129">
    <property type="entry name" value="C1.5:_HAD__Beta-PGM__Phosphata"/>
    <property type="match status" value="1"/>
</dbReference>
<keyword evidence="4" id="KW-0460">Magnesium</keyword>
<dbReference type="Gene3D" id="1.10.150.240">
    <property type="entry name" value="Putative phosphatase, domain 2"/>
    <property type="match status" value="1"/>
</dbReference>
<sequence>MTGMSAQNLVLPGAVLFDMDGTLIDSDAWWYAAETRVFDRLGFRWTPEQSTEWIGASLLECCEYVVEQGRLAVTPEALRDELAATIAQIASSEPIKWRPGAYELLELTARLGIPSALVSSSYESFTSTIAHAAPAGTLTGHISGDMVTHPKPHPEGYLRGAAVLGVAPEFCVTFEDSVPGMEAAIAAGTHAVYVPFSAAAPTIDGMAQIDSLTLVDEAALHCIVNDEGMAAFAN</sequence>
<evidence type="ECO:0000256" key="5">
    <source>
        <dbReference type="ARBA" id="ARBA00023277"/>
    </source>
</evidence>
<accession>A0A2V1K6U2</accession>
<dbReference type="InterPro" id="IPR006439">
    <property type="entry name" value="HAD-SF_hydro_IA"/>
</dbReference>
<dbReference type="InterPro" id="IPR023214">
    <property type="entry name" value="HAD_sf"/>
</dbReference>
<comment type="similarity">
    <text evidence="2">Belongs to the HAD-like hydrolase superfamily. CbbY/CbbZ/Gph/YieH family.</text>
</comment>
<dbReference type="SUPFAM" id="SSF56784">
    <property type="entry name" value="HAD-like"/>
    <property type="match status" value="1"/>
</dbReference>
<dbReference type="InterPro" id="IPR041492">
    <property type="entry name" value="HAD_2"/>
</dbReference>
<protein>
    <recommendedName>
        <fullName evidence="8">Hydrolase</fullName>
    </recommendedName>
</protein>
<dbReference type="Pfam" id="PF13419">
    <property type="entry name" value="HAD_2"/>
    <property type="match status" value="1"/>
</dbReference>
<evidence type="ECO:0000313" key="6">
    <source>
        <dbReference type="EMBL" id="PWF26702.1"/>
    </source>
</evidence>
<evidence type="ECO:0000256" key="1">
    <source>
        <dbReference type="ARBA" id="ARBA00001946"/>
    </source>
</evidence>
<dbReference type="NCBIfam" id="TIGR01509">
    <property type="entry name" value="HAD-SF-IA-v3"/>
    <property type="match status" value="1"/>
</dbReference>
<dbReference type="InterPro" id="IPR051600">
    <property type="entry name" value="Beta-PGM-like"/>
</dbReference>
<evidence type="ECO:0000256" key="3">
    <source>
        <dbReference type="ARBA" id="ARBA00022723"/>
    </source>
</evidence>
<dbReference type="Proteomes" id="UP000245283">
    <property type="component" value="Unassembled WGS sequence"/>
</dbReference>
<organism evidence="6 7">
    <name type="scientific">Ancrocorticia populi</name>
    <dbReference type="NCBI Taxonomy" id="2175228"/>
    <lineage>
        <taxon>Bacteria</taxon>
        <taxon>Bacillati</taxon>
        <taxon>Actinomycetota</taxon>
        <taxon>Actinomycetes</taxon>
        <taxon>Actinomycetales</taxon>
        <taxon>Actinomycetaceae</taxon>
        <taxon>Ancrocorticia</taxon>
    </lineage>
</organism>
<keyword evidence="3" id="KW-0479">Metal-binding</keyword>
<name>A0A2V1K6U2_9ACTO</name>
<dbReference type="InterPro" id="IPR023198">
    <property type="entry name" value="PGP-like_dom2"/>
</dbReference>
<dbReference type="CDD" id="cd07505">
    <property type="entry name" value="HAD_BPGM-like"/>
    <property type="match status" value="1"/>
</dbReference>
<reference evidence="7" key="1">
    <citation type="submission" date="2018-05" db="EMBL/GenBank/DDBJ databases">
        <authorList>
            <person name="Li Y."/>
        </authorList>
    </citation>
    <scope>NUCLEOTIDE SEQUENCE [LARGE SCALE GENOMIC DNA]</scope>
    <source>
        <strain evidence="7">sk1b4</strain>
    </source>
</reference>
<keyword evidence="7" id="KW-1185">Reference proteome</keyword>
<evidence type="ECO:0008006" key="8">
    <source>
        <dbReference type="Google" id="ProtNLM"/>
    </source>
</evidence>
<evidence type="ECO:0000313" key="7">
    <source>
        <dbReference type="Proteomes" id="UP000245283"/>
    </source>
</evidence>
<dbReference type="Gene3D" id="3.40.50.1000">
    <property type="entry name" value="HAD superfamily/HAD-like"/>
    <property type="match status" value="1"/>
</dbReference>
<gene>
    <name evidence="6" type="ORF">DD236_05285</name>
</gene>
<evidence type="ECO:0000256" key="4">
    <source>
        <dbReference type="ARBA" id="ARBA00022842"/>
    </source>
</evidence>
<dbReference type="EMBL" id="QETB01000002">
    <property type="protein sequence ID" value="PWF26702.1"/>
    <property type="molecule type" value="Genomic_DNA"/>
</dbReference>
<dbReference type="AlphaFoldDB" id="A0A2V1K6U2"/>
<dbReference type="GO" id="GO:0046872">
    <property type="term" value="F:metal ion binding"/>
    <property type="evidence" value="ECO:0007669"/>
    <property type="project" value="UniProtKB-KW"/>
</dbReference>
<comment type="cofactor">
    <cofactor evidence="1">
        <name>Mg(2+)</name>
        <dbReference type="ChEBI" id="CHEBI:18420"/>
    </cofactor>
</comment>